<feature type="domain" description="Flagellar hook-associated protein FlgK helical" evidence="9">
    <location>
        <begin position="91"/>
        <end position="313"/>
    </location>
</feature>
<protein>
    <recommendedName>
        <fullName evidence="4">Flagellar hook-associated protein 1</fullName>
    </recommendedName>
</protein>
<keyword evidence="11" id="KW-1185">Reference proteome</keyword>
<dbReference type="Pfam" id="PF00460">
    <property type="entry name" value="Flg_bb_rod"/>
    <property type="match status" value="1"/>
</dbReference>
<comment type="caution">
    <text evidence="10">The sequence shown here is derived from an EMBL/GenBank/DDBJ whole genome shotgun (WGS) entry which is preliminary data.</text>
</comment>
<organism evidence="10 11">
    <name type="scientific">Pseudogemmobacter faecipullorum</name>
    <dbReference type="NCBI Taxonomy" id="2755041"/>
    <lineage>
        <taxon>Bacteria</taxon>
        <taxon>Pseudomonadati</taxon>
        <taxon>Pseudomonadota</taxon>
        <taxon>Alphaproteobacteria</taxon>
        <taxon>Rhodobacterales</taxon>
        <taxon>Paracoccaceae</taxon>
        <taxon>Pseudogemmobacter</taxon>
    </lineage>
</organism>
<gene>
    <name evidence="10" type="primary">flgK</name>
    <name evidence="10" type="ORF">H0485_05260</name>
</gene>
<dbReference type="PANTHER" id="PTHR30033">
    <property type="entry name" value="FLAGELLAR HOOK-ASSOCIATED PROTEIN 1"/>
    <property type="match status" value="1"/>
</dbReference>
<sequence length="484" mass="50181">MSIAAALSNALSGLNASARQAEVLASNVANATTPGYAKRSVQLSSASLGGQGQGVRVTGILRHSDLFLLNDRRAAGAALAESSVRASFLTRAEKIIGTTETPGALVRLVQQLDTALLEAASQPQSAARLSSAVLAAKDLASGLNIASAALQQERSRADSQIGSLVQRLNEGLKQVEALNSHIASYAAAGQDVSALLDQRQAITDEISQIIPIGEIPREGMRIALVAPGGRMLLDGRAAEFEFSPVHLVVADMSLESGSLSGLRLNGREINMSTAAGPVRGGELAGLFAIRDEMAVKGQQLLDAFARDMIERFSAPGLDATLPAGHSGLFTDVSAVFDPQQEPGLSARIRINAALDDAAGGSAFRLRDGLGALSPGQAGDSALLSDLAQVLGVTRNSSSPSLPGSFSLPVLAATVLSEIGSQRLSAEREQSYESARFIALTDLEAAGGVDTDDEMARLLTIEKAYAANARVLQVVDDLLKTLLGL</sequence>
<dbReference type="NCBIfam" id="TIGR02492">
    <property type="entry name" value="flgK_ends"/>
    <property type="match status" value="1"/>
</dbReference>
<dbReference type="InterPro" id="IPR002371">
    <property type="entry name" value="FlgK"/>
</dbReference>
<keyword evidence="6" id="KW-0975">Bacterial flagellum</keyword>
<feature type="domain" description="Flagellar basal-body/hook protein C-terminal" evidence="8">
    <location>
        <begin position="447"/>
        <end position="484"/>
    </location>
</feature>
<evidence type="ECO:0000259" key="7">
    <source>
        <dbReference type="Pfam" id="PF00460"/>
    </source>
</evidence>
<dbReference type="InterPro" id="IPR001444">
    <property type="entry name" value="Flag_bb_rod_N"/>
</dbReference>
<proteinExistence type="inferred from homology"/>
<dbReference type="InterPro" id="IPR053927">
    <property type="entry name" value="FlgK_helical"/>
</dbReference>
<dbReference type="EMBL" id="JACDXX010000004">
    <property type="protein sequence ID" value="MCB5409409.1"/>
    <property type="molecule type" value="Genomic_DNA"/>
</dbReference>
<evidence type="ECO:0000313" key="11">
    <source>
        <dbReference type="Proteomes" id="UP001198571"/>
    </source>
</evidence>
<evidence type="ECO:0000313" key="10">
    <source>
        <dbReference type="EMBL" id="MCB5409409.1"/>
    </source>
</evidence>
<comment type="subcellular location">
    <subcellularLocation>
        <location evidence="1">Bacterial flagellum basal body</location>
    </subcellularLocation>
    <subcellularLocation>
        <location evidence="2">Secreted</location>
    </subcellularLocation>
</comment>
<evidence type="ECO:0000256" key="1">
    <source>
        <dbReference type="ARBA" id="ARBA00004117"/>
    </source>
</evidence>
<dbReference type="PANTHER" id="PTHR30033:SF1">
    <property type="entry name" value="FLAGELLAR HOOK-ASSOCIATED PROTEIN 1"/>
    <property type="match status" value="1"/>
</dbReference>
<keyword evidence="5" id="KW-0964">Secreted</keyword>
<evidence type="ECO:0000256" key="5">
    <source>
        <dbReference type="ARBA" id="ARBA00022525"/>
    </source>
</evidence>
<evidence type="ECO:0000259" key="9">
    <source>
        <dbReference type="Pfam" id="PF22638"/>
    </source>
</evidence>
<dbReference type="SUPFAM" id="SSF64518">
    <property type="entry name" value="Phase 1 flagellin"/>
    <property type="match status" value="1"/>
</dbReference>
<accession>A0ABS8CJ54</accession>
<evidence type="ECO:0000256" key="6">
    <source>
        <dbReference type="ARBA" id="ARBA00023143"/>
    </source>
</evidence>
<name>A0ABS8CJ54_9RHOB</name>
<feature type="domain" description="Flagellar basal body rod protein N-terminal" evidence="7">
    <location>
        <begin position="8"/>
        <end position="36"/>
    </location>
</feature>
<dbReference type="InterPro" id="IPR010930">
    <property type="entry name" value="Flg_bb/hook_C_dom"/>
</dbReference>
<keyword evidence="10" id="KW-0969">Cilium</keyword>
<keyword evidence="10" id="KW-0966">Cell projection</keyword>
<reference evidence="10 11" key="1">
    <citation type="submission" date="2020-07" db="EMBL/GenBank/DDBJ databases">
        <title>Pseudogemmobacter sp. nov., isolated from poultry manure in Taiwan.</title>
        <authorList>
            <person name="Lin S.-Y."/>
            <person name="Tang Y.-S."/>
            <person name="Young C.-C."/>
        </authorList>
    </citation>
    <scope>NUCLEOTIDE SEQUENCE [LARGE SCALE GENOMIC DNA]</scope>
    <source>
        <strain evidence="10 11">CC-YST710</strain>
    </source>
</reference>
<dbReference type="RefSeq" id="WP_226934319.1">
    <property type="nucleotide sequence ID" value="NZ_JACDXX010000004.1"/>
</dbReference>
<keyword evidence="10" id="KW-0282">Flagellum</keyword>
<comment type="similarity">
    <text evidence="3">Belongs to the flagella basal body rod proteins family.</text>
</comment>
<evidence type="ECO:0000256" key="3">
    <source>
        <dbReference type="ARBA" id="ARBA00009677"/>
    </source>
</evidence>
<dbReference type="Proteomes" id="UP001198571">
    <property type="component" value="Unassembled WGS sequence"/>
</dbReference>
<evidence type="ECO:0000256" key="4">
    <source>
        <dbReference type="ARBA" id="ARBA00016244"/>
    </source>
</evidence>
<evidence type="ECO:0000259" key="8">
    <source>
        <dbReference type="Pfam" id="PF06429"/>
    </source>
</evidence>
<dbReference type="Pfam" id="PF22638">
    <property type="entry name" value="FlgK_D1"/>
    <property type="match status" value="1"/>
</dbReference>
<evidence type="ECO:0000256" key="2">
    <source>
        <dbReference type="ARBA" id="ARBA00004613"/>
    </source>
</evidence>
<dbReference type="Pfam" id="PF06429">
    <property type="entry name" value="Flg_bbr_C"/>
    <property type="match status" value="1"/>
</dbReference>